<gene>
    <name evidence="2" type="ORF">B296_00054802</name>
</gene>
<protein>
    <submittedName>
        <fullName evidence="2">Uncharacterized protein</fullName>
    </submittedName>
</protein>
<feature type="region of interest" description="Disordered" evidence="1">
    <location>
        <begin position="1"/>
        <end position="29"/>
    </location>
</feature>
<dbReference type="AlphaFoldDB" id="A0A426Y2B0"/>
<evidence type="ECO:0000313" key="3">
    <source>
        <dbReference type="Proteomes" id="UP000287651"/>
    </source>
</evidence>
<accession>A0A426Y2B0</accession>
<dbReference type="Proteomes" id="UP000287651">
    <property type="component" value="Unassembled WGS sequence"/>
</dbReference>
<feature type="compositionally biased region" description="Basic and acidic residues" evidence="1">
    <location>
        <begin position="80"/>
        <end position="95"/>
    </location>
</feature>
<reference evidence="2 3" key="1">
    <citation type="journal article" date="2014" name="Agronomy (Basel)">
        <title>A Draft Genome Sequence for Ensete ventricosum, the Drought-Tolerant Tree Against Hunger.</title>
        <authorList>
            <person name="Harrison J."/>
            <person name="Moore K.A."/>
            <person name="Paszkiewicz K."/>
            <person name="Jones T."/>
            <person name="Grant M."/>
            <person name="Ambacheew D."/>
            <person name="Muzemil S."/>
            <person name="Studholme D.J."/>
        </authorList>
    </citation>
    <scope>NUCLEOTIDE SEQUENCE [LARGE SCALE GENOMIC DNA]</scope>
</reference>
<comment type="caution">
    <text evidence="2">The sequence shown here is derived from an EMBL/GenBank/DDBJ whole genome shotgun (WGS) entry which is preliminary data.</text>
</comment>
<feature type="compositionally biased region" description="Basic residues" evidence="1">
    <location>
        <begin position="1"/>
        <end position="18"/>
    </location>
</feature>
<sequence length="95" mass="10699">MPVHGIHHVSRSRRRPFKSRGGISNDFIAPTNSQNAGRVAILVLLFVLFRVQHRILCGQCKGVRGSGERSARTRLSSCGDFDRMGRRRDEGRPSR</sequence>
<proteinExistence type="predicted"/>
<name>A0A426Y2B0_ENSVE</name>
<organism evidence="2 3">
    <name type="scientific">Ensete ventricosum</name>
    <name type="common">Abyssinian banana</name>
    <name type="synonym">Musa ensete</name>
    <dbReference type="NCBI Taxonomy" id="4639"/>
    <lineage>
        <taxon>Eukaryota</taxon>
        <taxon>Viridiplantae</taxon>
        <taxon>Streptophyta</taxon>
        <taxon>Embryophyta</taxon>
        <taxon>Tracheophyta</taxon>
        <taxon>Spermatophyta</taxon>
        <taxon>Magnoliopsida</taxon>
        <taxon>Liliopsida</taxon>
        <taxon>Zingiberales</taxon>
        <taxon>Musaceae</taxon>
        <taxon>Ensete</taxon>
    </lineage>
</organism>
<feature type="region of interest" description="Disordered" evidence="1">
    <location>
        <begin position="63"/>
        <end position="95"/>
    </location>
</feature>
<evidence type="ECO:0000256" key="1">
    <source>
        <dbReference type="SAM" id="MobiDB-lite"/>
    </source>
</evidence>
<dbReference type="EMBL" id="AMZH03015516">
    <property type="protein sequence ID" value="RRT45927.1"/>
    <property type="molecule type" value="Genomic_DNA"/>
</dbReference>
<evidence type="ECO:0000313" key="2">
    <source>
        <dbReference type="EMBL" id="RRT45927.1"/>
    </source>
</evidence>